<protein>
    <submittedName>
        <fullName evidence="2">Cupin domain-containing protein</fullName>
    </submittedName>
</protein>
<reference evidence="2 3" key="1">
    <citation type="submission" date="2019-11" db="EMBL/GenBank/DDBJ databases">
        <title>Novel Deefgea species.</title>
        <authorList>
            <person name="Han J.-H."/>
        </authorList>
    </citation>
    <scope>NUCLEOTIDE SEQUENCE [LARGE SCALE GENOMIC DNA]</scope>
    <source>
        <strain evidence="2 3">LMG 24817</strain>
    </source>
</reference>
<dbReference type="EMBL" id="WOFE01000009">
    <property type="protein sequence ID" value="MBM5572665.1"/>
    <property type="molecule type" value="Genomic_DNA"/>
</dbReference>
<name>A0ABS2CG37_9NEIS</name>
<evidence type="ECO:0000313" key="2">
    <source>
        <dbReference type="EMBL" id="MBM5572665.1"/>
    </source>
</evidence>
<comment type="caution">
    <text evidence="2">The sequence shown here is derived from an EMBL/GenBank/DDBJ whole genome shotgun (WGS) entry which is preliminary data.</text>
</comment>
<dbReference type="Proteomes" id="UP001195660">
    <property type="component" value="Unassembled WGS sequence"/>
</dbReference>
<sequence length="106" mass="11528">MMQGGNLFEHSQAPAEGERFETLLAHQGLLIERIISSPKIASTEYVQPQDEWVLLVQGEATMDVAGVEVTLSSGDYLFLPSKTPHTVRRVSDGALWLAIHLSAAPA</sequence>
<accession>A0ABS2CG37</accession>
<dbReference type="InterPro" id="IPR011051">
    <property type="entry name" value="RmlC_Cupin_sf"/>
</dbReference>
<dbReference type="InterPro" id="IPR014710">
    <property type="entry name" value="RmlC-like_jellyroll"/>
</dbReference>
<dbReference type="SUPFAM" id="SSF51182">
    <property type="entry name" value="RmlC-like cupins"/>
    <property type="match status" value="1"/>
</dbReference>
<dbReference type="Gene3D" id="2.60.120.10">
    <property type="entry name" value="Jelly Rolls"/>
    <property type="match status" value="1"/>
</dbReference>
<keyword evidence="3" id="KW-1185">Reference proteome</keyword>
<dbReference type="InterPro" id="IPR013096">
    <property type="entry name" value="Cupin_2"/>
</dbReference>
<evidence type="ECO:0000313" key="3">
    <source>
        <dbReference type="Proteomes" id="UP001195660"/>
    </source>
</evidence>
<gene>
    <name evidence="2" type="ORF">GM173_13910</name>
</gene>
<organism evidence="2 3">
    <name type="scientific">Deefgea chitinilytica</name>
    <dbReference type="NCBI Taxonomy" id="570276"/>
    <lineage>
        <taxon>Bacteria</taxon>
        <taxon>Pseudomonadati</taxon>
        <taxon>Pseudomonadota</taxon>
        <taxon>Betaproteobacteria</taxon>
        <taxon>Neisseriales</taxon>
        <taxon>Chitinibacteraceae</taxon>
        <taxon>Deefgea</taxon>
    </lineage>
</organism>
<feature type="domain" description="Cupin type-2" evidence="1">
    <location>
        <begin position="44"/>
        <end position="94"/>
    </location>
</feature>
<evidence type="ECO:0000259" key="1">
    <source>
        <dbReference type="Pfam" id="PF07883"/>
    </source>
</evidence>
<proteinExistence type="predicted"/>
<dbReference type="Pfam" id="PF07883">
    <property type="entry name" value="Cupin_2"/>
    <property type="match status" value="1"/>
</dbReference>